<dbReference type="Pfam" id="PF05176">
    <property type="entry name" value="ATP-synt_10"/>
    <property type="match status" value="1"/>
</dbReference>
<reference evidence="2 3" key="1">
    <citation type="journal article" date="2015" name="BMC Genomics">
        <title>Insights from the genome of Ophiocordyceps polyrhachis-furcata to pathogenicity and host specificity in insect fungi.</title>
        <authorList>
            <person name="Wichadakul D."/>
            <person name="Kobmoo N."/>
            <person name="Ingsriswang S."/>
            <person name="Tangphatsornruang S."/>
            <person name="Chantasingh D."/>
            <person name="Luangsa-ard J.J."/>
            <person name="Eurwilaichitr L."/>
        </authorList>
    </citation>
    <scope>NUCLEOTIDE SEQUENCE [LARGE SCALE GENOMIC DNA]</scope>
    <source>
        <strain evidence="2 3">BCC 54312</strain>
    </source>
</reference>
<evidence type="ECO:0000313" key="2">
    <source>
        <dbReference type="EMBL" id="RCI15707.1"/>
    </source>
</evidence>
<gene>
    <name evidence="2" type="ORF">L249_3477</name>
</gene>
<keyword evidence="3" id="KW-1185">Reference proteome</keyword>
<name>A0A367LMU2_9HYPO</name>
<feature type="compositionally biased region" description="Low complexity" evidence="1">
    <location>
        <begin position="54"/>
        <end position="72"/>
    </location>
</feature>
<dbReference type="PANTHER" id="PTHR28106">
    <property type="entry name" value="MITOCHONDRIAL ATPASE COMPLEX SUBUNIT ATP10"/>
    <property type="match status" value="1"/>
</dbReference>
<comment type="caution">
    <text evidence="2">The sequence shown here is derived from an EMBL/GenBank/DDBJ whole genome shotgun (WGS) entry which is preliminary data.</text>
</comment>
<sequence>MESSSVLALTTGMLARYSIQHASPSLRPFSPPAVRQRLLQPLRSLRSYSQAAAAASGAGNKACPKTTTTTKPAGAAIEAPRRYGPRYEGDFTPQPLPRPIGMPQRPRAGENTGIDDRTLSQRRHDLFDRDRNMVRRKELTEQFSRPYFRDWSNLQFHDGKSFLAPPRLFRAEASLYFPNLQGRTLAPKDKTARDTTPLLTGRASVVSVFSSRWAEVQVGSFVSSEANPALHDVVSRSPGGRAQLVHVNYEDNAAKAWLLWLFRGSLRRRFAQADWDKYFLVRRGISDDMREAVGLLNAKVGYVFLVDHHCRIRWAGSGDSRPDERESLVKGLAKLANEVDKEKE</sequence>
<feature type="region of interest" description="Disordered" evidence="1">
    <location>
        <begin position="54"/>
        <end position="119"/>
    </location>
</feature>
<proteinExistence type="predicted"/>
<protein>
    <submittedName>
        <fullName evidence="2">Uncharacterized protein</fullName>
    </submittedName>
</protein>
<dbReference type="GO" id="GO:0033615">
    <property type="term" value="P:mitochondrial proton-transporting ATP synthase complex assembly"/>
    <property type="evidence" value="ECO:0007669"/>
    <property type="project" value="TreeGrafter"/>
</dbReference>
<organism evidence="2 3">
    <name type="scientific">Ophiocordyceps polyrhachis-furcata BCC 54312</name>
    <dbReference type="NCBI Taxonomy" id="1330021"/>
    <lineage>
        <taxon>Eukaryota</taxon>
        <taxon>Fungi</taxon>
        <taxon>Dikarya</taxon>
        <taxon>Ascomycota</taxon>
        <taxon>Pezizomycotina</taxon>
        <taxon>Sordariomycetes</taxon>
        <taxon>Hypocreomycetidae</taxon>
        <taxon>Hypocreales</taxon>
        <taxon>Ophiocordycipitaceae</taxon>
        <taxon>Ophiocordyceps</taxon>
    </lineage>
</organism>
<evidence type="ECO:0000313" key="3">
    <source>
        <dbReference type="Proteomes" id="UP000253664"/>
    </source>
</evidence>
<dbReference type="Proteomes" id="UP000253664">
    <property type="component" value="Unassembled WGS sequence"/>
</dbReference>
<evidence type="ECO:0000256" key="1">
    <source>
        <dbReference type="SAM" id="MobiDB-lite"/>
    </source>
</evidence>
<feature type="compositionally biased region" description="Basic and acidic residues" evidence="1">
    <location>
        <begin position="79"/>
        <end position="89"/>
    </location>
</feature>
<dbReference type="EMBL" id="LKCN02000002">
    <property type="protein sequence ID" value="RCI15707.1"/>
    <property type="molecule type" value="Genomic_DNA"/>
</dbReference>
<dbReference type="STRING" id="1330021.A0A367LMU2"/>
<dbReference type="GO" id="GO:0005743">
    <property type="term" value="C:mitochondrial inner membrane"/>
    <property type="evidence" value="ECO:0007669"/>
    <property type="project" value="TreeGrafter"/>
</dbReference>
<accession>A0A367LMU2</accession>
<dbReference type="PANTHER" id="PTHR28106:SF1">
    <property type="entry name" value="MITOCHONDRIAL ATPASE COMPLEX SUBUNIT ATP10"/>
    <property type="match status" value="1"/>
</dbReference>
<dbReference type="OrthoDB" id="17089at2759"/>
<dbReference type="AlphaFoldDB" id="A0A367LMU2"/>
<dbReference type="InterPro" id="IPR007849">
    <property type="entry name" value="ATP10"/>
</dbReference>